<dbReference type="Gene3D" id="3.40.50.720">
    <property type="entry name" value="NAD(P)-binding Rossmann-like Domain"/>
    <property type="match status" value="1"/>
</dbReference>
<dbReference type="SUPFAM" id="SSF51735">
    <property type="entry name" value="NAD(P)-binding Rossmann-fold domains"/>
    <property type="match status" value="1"/>
</dbReference>
<feature type="binding site" evidence="4">
    <location>
        <begin position="15"/>
        <end position="18"/>
    </location>
    <ligand>
        <name>NAD(+)</name>
        <dbReference type="ChEBI" id="CHEBI:57540"/>
    </ligand>
</feature>
<feature type="binding site" evidence="4">
    <location>
        <position position="272"/>
    </location>
    <ligand>
        <name>NAD(+)</name>
        <dbReference type="ChEBI" id="CHEBI:57540"/>
    </ligand>
</feature>
<keyword evidence="3 4" id="KW-0520">NAD</keyword>
<dbReference type="SMART" id="SM00859">
    <property type="entry name" value="Semialdhyde_dh"/>
    <property type="match status" value="1"/>
</dbReference>
<dbReference type="EC" id="1.2.1.10" evidence="4"/>
<keyword evidence="2 4" id="KW-0058">Aromatic hydrocarbons catabolism</keyword>
<dbReference type="NCBIfam" id="NF006157">
    <property type="entry name" value="PRK08300.1"/>
    <property type="match status" value="1"/>
</dbReference>
<proteinExistence type="inferred from homology"/>
<dbReference type="EMBL" id="AP025592">
    <property type="protein sequence ID" value="BDG07170.1"/>
    <property type="molecule type" value="Genomic_DNA"/>
</dbReference>
<accession>A0ABN6N553</accession>
<dbReference type="SUPFAM" id="SSF55347">
    <property type="entry name" value="Glyceraldehyde-3-phosphate dehydrogenase-like, C-terminal domain"/>
    <property type="match status" value="1"/>
</dbReference>
<feature type="active site" description="Acyl-thioester intermediate" evidence="4">
    <location>
        <position position="130"/>
    </location>
</feature>
<evidence type="ECO:0000256" key="3">
    <source>
        <dbReference type="ARBA" id="ARBA00023027"/>
    </source>
</evidence>
<reference evidence="7" key="1">
    <citation type="journal article" date="2022" name="Int. J. Syst. Evol. Microbiol.">
        <title>Anaeromyxobacter oryzae sp. nov., Anaeromyxobacter diazotrophicus sp. nov. and Anaeromyxobacter paludicola sp. nov., isolated from paddy soils.</title>
        <authorList>
            <person name="Itoh H."/>
            <person name="Xu Z."/>
            <person name="Mise K."/>
            <person name="Masuda Y."/>
            <person name="Ushijima N."/>
            <person name="Hayakawa C."/>
            <person name="Shiratori Y."/>
            <person name="Senoo K."/>
        </authorList>
    </citation>
    <scope>NUCLEOTIDE SEQUENCE [LARGE SCALE GENOMIC DNA]</scope>
    <source>
        <strain evidence="7">Red630</strain>
    </source>
</reference>
<comment type="catalytic activity">
    <reaction evidence="4">
        <text>acetaldehyde + NAD(+) + CoA = acetyl-CoA + NADH + H(+)</text>
        <dbReference type="Rhea" id="RHEA:23288"/>
        <dbReference type="ChEBI" id="CHEBI:15343"/>
        <dbReference type="ChEBI" id="CHEBI:15378"/>
        <dbReference type="ChEBI" id="CHEBI:57287"/>
        <dbReference type="ChEBI" id="CHEBI:57288"/>
        <dbReference type="ChEBI" id="CHEBI:57540"/>
        <dbReference type="ChEBI" id="CHEBI:57945"/>
        <dbReference type="EC" id="1.2.1.10"/>
    </reaction>
</comment>
<feature type="domain" description="Semialdehyde dehydrogenase NAD-binding" evidence="5">
    <location>
        <begin position="9"/>
        <end position="122"/>
    </location>
</feature>
<dbReference type="HAMAP" id="MF_01657">
    <property type="entry name" value="Ac_ald_DH_ac"/>
    <property type="match status" value="1"/>
</dbReference>
<dbReference type="CDD" id="cd23933">
    <property type="entry name" value="ALDH_C"/>
    <property type="match status" value="1"/>
</dbReference>
<evidence type="ECO:0000313" key="6">
    <source>
        <dbReference type="EMBL" id="BDG07170.1"/>
    </source>
</evidence>
<dbReference type="Pfam" id="PF09290">
    <property type="entry name" value="AcetDehyd-dimer"/>
    <property type="match status" value="1"/>
</dbReference>
<dbReference type="InterPro" id="IPR036291">
    <property type="entry name" value="NAD(P)-bd_dom_sf"/>
</dbReference>
<dbReference type="NCBIfam" id="TIGR03215">
    <property type="entry name" value="ac_ald_DH_ac"/>
    <property type="match status" value="1"/>
</dbReference>
<organism evidence="6 7">
    <name type="scientific">Anaeromyxobacter paludicola</name>
    <dbReference type="NCBI Taxonomy" id="2918171"/>
    <lineage>
        <taxon>Bacteria</taxon>
        <taxon>Pseudomonadati</taxon>
        <taxon>Myxococcota</taxon>
        <taxon>Myxococcia</taxon>
        <taxon>Myxococcales</taxon>
        <taxon>Cystobacterineae</taxon>
        <taxon>Anaeromyxobacteraceae</taxon>
        <taxon>Anaeromyxobacter</taxon>
    </lineage>
</organism>
<evidence type="ECO:0000256" key="4">
    <source>
        <dbReference type="HAMAP-Rule" id="MF_01657"/>
    </source>
</evidence>
<dbReference type="InterPro" id="IPR000534">
    <property type="entry name" value="Semialdehyde_DH_NAD-bd"/>
</dbReference>
<keyword evidence="7" id="KW-1185">Reference proteome</keyword>
<sequence>MSNAPRKLKVAILGTGNIGTDLLVKVLRSDWLECTAFVGRSASSPGISKAMSLGVPVSSESIGYIEANPDCCDLVFDATSAADHVRHAPVFERLGKIAVDLTPAKLGVLAVPAVNLEEALGHKNVNMITCGGQASIPIAWALGRTHADIDYIEVVSSIASRSAGPATRRNLDEYIHTTETGIRRFSGCRRAKAILNLNPAEPCINMQTTVLAKVAKPDVEGFTAFLRDVAAQIRRYVPGYEVIVGPLLENGRIVTMVRVRGLGDYLPAYAGNLDIINCAALAMAEEYARNWDRLGHGARG</sequence>
<protein>
    <recommendedName>
        <fullName evidence="4">Acetaldehyde dehydrogenase</fullName>
        <ecNumber evidence="4">1.2.1.10</ecNumber>
    </recommendedName>
    <alternativeName>
        <fullName evidence="4">Acetaldehyde dehydrogenase [acetylating]</fullName>
    </alternativeName>
</protein>
<dbReference type="InterPro" id="IPR015426">
    <property type="entry name" value="Acetylaldehyde_DH_C"/>
</dbReference>
<feature type="binding site" evidence="4">
    <location>
        <begin position="162"/>
        <end position="170"/>
    </location>
    <ligand>
        <name>NAD(+)</name>
        <dbReference type="ChEBI" id="CHEBI:57540"/>
    </ligand>
</feature>
<dbReference type="Gene3D" id="3.30.360.10">
    <property type="entry name" value="Dihydrodipicolinate Reductase, domain 2"/>
    <property type="match status" value="1"/>
</dbReference>
<keyword evidence="4" id="KW-0560">Oxidoreductase</keyword>
<evidence type="ECO:0000256" key="1">
    <source>
        <dbReference type="ARBA" id="ARBA00009244"/>
    </source>
</evidence>
<dbReference type="Proteomes" id="UP001162734">
    <property type="component" value="Chromosome"/>
</dbReference>
<evidence type="ECO:0000256" key="2">
    <source>
        <dbReference type="ARBA" id="ARBA00022797"/>
    </source>
</evidence>
<gene>
    <name evidence="6" type="primary">mhpF</name>
    <name evidence="6" type="ORF">AMPC_02830</name>
</gene>
<name>A0ABN6N553_9BACT</name>
<dbReference type="PIRSF" id="PIRSF015689">
    <property type="entry name" value="Actaldh_dh_actl"/>
    <property type="match status" value="1"/>
</dbReference>
<dbReference type="InterPro" id="IPR003361">
    <property type="entry name" value="Acetaldehyde_dehydrogenase"/>
</dbReference>
<dbReference type="RefSeq" id="WP_248343773.1">
    <property type="nucleotide sequence ID" value="NZ_AP025592.1"/>
</dbReference>
<comment type="similarity">
    <text evidence="1 4">Belongs to the acetaldehyde dehydrogenase family.</text>
</comment>
<evidence type="ECO:0000313" key="7">
    <source>
        <dbReference type="Proteomes" id="UP001162734"/>
    </source>
</evidence>
<evidence type="ECO:0000259" key="5">
    <source>
        <dbReference type="SMART" id="SM00859"/>
    </source>
</evidence>